<reference evidence="3" key="1">
    <citation type="submission" date="2018-04" db="EMBL/GenBank/DDBJ databases">
        <title>WGS assembly of Panicum hallii.</title>
        <authorList>
            <person name="Lovell J."/>
            <person name="Jenkins J."/>
            <person name="Lowry D."/>
            <person name="Mamidi S."/>
            <person name="Sreedasyam A."/>
            <person name="Weng X."/>
            <person name="Barry K."/>
            <person name="Bonette J."/>
            <person name="Campitelli B."/>
            <person name="Daum C."/>
            <person name="Gordon S."/>
            <person name="Gould B."/>
            <person name="Lipzen A."/>
            <person name="Macqueen A."/>
            <person name="Palacio-Mejia J."/>
            <person name="Plott C."/>
            <person name="Shakirov E."/>
            <person name="Shu S."/>
            <person name="Yoshinaga Y."/>
            <person name="Zane M."/>
            <person name="Rokhsar D."/>
            <person name="Grimwood J."/>
            <person name="Schmutz J."/>
            <person name="Juenger T."/>
        </authorList>
    </citation>
    <scope>NUCLEOTIDE SEQUENCE [LARGE SCALE GENOMIC DNA]</scope>
    <source>
        <strain evidence="3">FIL2</strain>
    </source>
</reference>
<proteinExistence type="predicted"/>
<feature type="coiled-coil region" evidence="1">
    <location>
        <begin position="253"/>
        <end position="328"/>
    </location>
</feature>
<dbReference type="Gramene" id="PAN04012">
    <property type="protein sequence ID" value="PAN04012"/>
    <property type="gene ID" value="PAHAL_1G035200"/>
</dbReference>
<keyword evidence="1" id="KW-0175">Coiled coil</keyword>
<organism evidence="3">
    <name type="scientific">Panicum hallii</name>
    <dbReference type="NCBI Taxonomy" id="206008"/>
    <lineage>
        <taxon>Eukaryota</taxon>
        <taxon>Viridiplantae</taxon>
        <taxon>Streptophyta</taxon>
        <taxon>Embryophyta</taxon>
        <taxon>Tracheophyta</taxon>
        <taxon>Spermatophyta</taxon>
        <taxon>Magnoliopsida</taxon>
        <taxon>Liliopsida</taxon>
        <taxon>Poales</taxon>
        <taxon>Poaceae</taxon>
        <taxon>PACMAD clade</taxon>
        <taxon>Panicoideae</taxon>
        <taxon>Panicodae</taxon>
        <taxon>Paniceae</taxon>
        <taxon>Panicinae</taxon>
        <taxon>Panicum</taxon>
        <taxon>Panicum sect. Panicum</taxon>
    </lineage>
</organism>
<sequence length="334" mass="38457">MSDTQTKLQHFFVTPQNRQLATRGSPDPFCKRDPTVPSYRVPPHTSLSFLAPPPRFARRRRIRAAGATTEQRCGGAEQPRGGGPMEAPAGDEELESLLRNFHRVSQGYKDALMEVQASRVNCSAESKKREALESHITDLKRDNERLRRLYTETLFKFTNQVKFHAEAQSLKEELETTNSKLLSMEEEHKREVEQLRHNNEMNSNVLENELSHALVQQATDEAATKQLKLELGAHKAHINMLSSRLEQVTADVHSQYKNEIQDLRDVIAVEQEEKKDMQRKLQNAENELRVMRMKQAEQQRDSVSVQHVETLKQKVMKLRKENESLKRRLASSEA</sequence>
<evidence type="ECO:0000256" key="2">
    <source>
        <dbReference type="SAM" id="MobiDB-lite"/>
    </source>
</evidence>
<dbReference type="EMBL" id="CM008046">
    <property type="protein sequence ID" value="PAN04012.2"/>
    <property type="molecule type" value="Genomic_DNA"/>
</dbReference>
<gene>
    <name evidence="3" type="ORF">PAHAL_1G035200</name>
</gene>
<accession>A0A2S3GLN1</accession>
<evidence type="ECO:0008006" key="4">
    <source>
        <dbReference type="Google" id="ProtNLM"/>
    </source>
</evidence>
<feature type="coiled-coil region" evidence="1">
    <location>
        <begin position="129"/>
        <end position="198"/>
    </location>
</feature>
<name>A0A2S3GLN1_9POAL</name>
<feature type="region of interest" description="Disordered" evidence="2">
    <location>
        <begin position="1"/>
        <end position="51"/>
    </location>
</feature>
<feature type="region of interest" description="Disordered" evidence="2">
    <location>
        <begin position="65"/>
        <end position="87"/>
    </location>
</feature>
<feature type="compositionally biased region" description="Polar residues" evidence="2">
    <location>
        <begin position="1"/>
        <end position="22"/>
    </location>
</feature>
<dbReference type="Proteomes" id="UP000243499">
    <property type="component" value="Chromosome 1"/>
</dbReference>
<dbReference type="AlphaFoldDB" id="A0A2S3GLN1"/>
<evidence type="ECO:0000313" key="3">
    <source>
        <dbReference type="EMBL" id="PAN04012.2"/>
    </source>
</evidence>
<protein>
    <recommendedName>
        <fullName evidence="4">Protein At-4/1</fullName>
    </recommendedName>
</protein>
<evidence type="ECO:0000256" key="1">
    <source>
        <dbReference type="SAM" id="Coils"/>
    </source>
</evidence>